<evidence type="ECO:0000256" key="4">
    <source>
        <dbReference type="PROSITE-ProRule" id="PRU00433"/>
    </source>
</evidence>
<evidence type="ECO:0000256" key="3">
    <source>
        <dbReference type="ARBA" id="ARBA00023004"/>
    </source>
</evidence>
<keyword evidence="1 4" id="KW-0349">Heme</keyword>
<proteinExistence type="predicted"/>
<sequence>MQYGSDKKRQVMYRLLVMVACTFLSIGCSKEGDNGYVAIETDPGRINAGGETTVFLTSSNAFSTPSPALSGTELDQHLDGDFQFEAAFVTAPAQVNGGIGPIFNNSSCVSCHPRDGRSRFPADINGLSGFFLRASVPGQDGFGGAVPLPGFGTQIQNQAIFGYEAEARFEVTYTPLVETLADGSSVTLQQPIYTIIDSYIEIPSNVLFSPRLAPPVFGLGLLEAIPEATLLTHEDINDSDGDGISGKANYVYDIETQTMQIGRFGWKANTSSILEQCVAAYNHDMGITTSFFPKETGHGQANGDDGLGDDPELSDEIVEQVVFYCKTLGVPAARGIDQATVQKGEQLFSSIACASCHIPKMQTGPSSIPGLGNQTIYPYTDLLLHDMGEGLADHRPDYLADGNEWKTRPLWGIGLTQVVNGHMDLLHDGRAKNITEAILWHGGEAEASKQAFKELSATDRNALLAFINSL</sequence>
<dbReference type="PANTHER" id="PTHR30600">
    <property type="entry name" value="CYTOCHROME C PEROXIDASE-RELATED"/>
    <property type="match status" value="1"/>
</dbReference>
<dbReference type="InterPro" id="IPR051395">
    <property type="entry name" value="Cytochrome_c_Peroxidase/MauG"/>
</dbReference>
<keyword evidence="2 4" id="KW-0479">Metal-binding</keyword>
<evidence type="ECO:0000313" key="7">
    <source>
        <dbReference type="EMBL" id="SDX03051.1"/>
    </source>
</evidence>
<dbReference type="InterPro" id="IPR036909">
    <property type="entry name" value="Cyt_c-like_dom_sf"/>
</dbReference>
<dbReference type="PROSITE" id="PS51257">
    <property type="entry name" value="PROKAR_LIPOPROTEIN"/>
    <property type="match status" value="1"/>
</dbReference>
<dbReference type="STRING" id="1073328.SAMN05216294_2991"/>
<feature type="domain" description="Cytochrome c" evidence="6">
    <location>
        <begin position="339"/>
        <end position="470"/>
    </location>
</feature>
<dbReference type="EMBL" id="FNMY01000005">
    <property type="protein sequence ID" value="SDX03051.1"/>
    <property type="molecule type" value="Genomic_DNA"/>
</dbReference>
<gene>
    <name evidence="7" type="ORF">SAMN04487892_3030</name>
</gene>
<evidence type="ECO:0000256" key="2">
    <source>
        <dbReference type="ARBA" id="ARBA00022723"/>
    </source>
</evidence>
<dbReference type="GO" id="GO:0020037">
    <property type="term" value="F:heme binding"/>
    <property type="evidence" value="ECO:0007669"/>
    <property type="project" value="InterPro"/>
</dbReference>
<protein>
    <submittedName>
        <fullName evidence="7">CxxC motif-containing protein, DUF1111 family</fullName>
    </submittedName>
</protein>
<organism evidence="7 8">
    <name type="scientific">Flagellimonas zhangzhouensis</name>
    <dbReference type="NCBI Taxonomy" id="1073328"/>
    <lineage>
        <taxon>Bacteria</taxon>
        <taxon>Pseudomonadati</taxon>
        <taxon>Bacteroidota</taxon>
        <taxon>Flavobacteriia</taxon>
        <taxon>Flavobacteriales</taxon>
        <taxon>Flavobacteriaceae</taxon>
        <taxon>Flagellimonas</taxon>
    </lineage>
</organism>
<feature type="region of interest" description="Disordered" evidence="5">
    <location>
        <begin position="293"/>
        <end position="312"/>
    </location>
</feature>
<dbReference type="SUPFAM" id="SSF46626">
    <property type="entry name" value="Cytochrome c"/>
    <property type="match status" value="1"/>
</dbReference>
<dbReference type="RefSeq" id="WP_254774820.1">
    <property type="nucleotide sequence ID" value="NZ_FNMY01000005.1"/>
</dbReference>
<dbReference type="PANTHER" id="PTHR30600:SF4">
    <property type="entry name" value="CYTOCHROME C DOMAIN-CONTAINING PROTEIN"/>
    <property type="match status" value="1"/>
</dbReference>
<dbReference type="InterPro" id="IPR010538">
    <property type="entry name" value="DHOR"/>
</dbReference>
<dbReference type="GO" id="GO:0009055">
    <property type="term" value="F:electron transfer activity"/>
    <property type="evidence" value="ECO:0007669"/>
    <property type="project" value="InterPro"/>
</dbReference>
<dbReference type="AlphaFoldDB" id="A0A1H2YDE8"/>
<dbReference type="GO" id="GO:0046872">
    <property type="term" value="F:metal ion binding"/>
    <property type="evidence" value="ECO:0007669"/>
    <property type="project" value="UniProtKB-KW"/>
</dbReference>
<evidence type="ECO:0000313" key="8">
    <source>
        <dbReference type="Proteomes" id="UP000199592"/>
    </source>
</evidence>
<evidence type="ECO:0000259" key="6">
    <source>
        <dbReference type="PROSITE" id="PS51007"/>
    </source>
</evidence>
<dbReference type="Pfam" id="PF06537">
    <property type="entry name" value="DHOR"/>
    <property type="match status" value="1"/>
</dbReference>
<dbReference type="PIRSF" id="PIRSF028099">
    <property type="entry name" value="DUF1111"/>
    <property type="match status" value="1"/>
</dbReference>
<dbReference type="PROSITE" id="PS51007">
    <property type="entry name" value="CYTC"/>
    <property type="match status" value="1"/>
</dbReference>
<dbReference type="InterPro" id="IPR009056">
    <property type="entry name" value="Cyt_c-like_dom"/>
</dbReference>
<keyword evidence="8" id="KW-1185">Reference proteome</keyword>
<dbReference type="Proteomes" id="UP000199592">
    <property type="component" value="Unassembled WGS sequence"/>
</dbReference>
<accession>A0A1H2YDE8</accession>
<evidence type="ECO:0000256" key="1">
    <source>
        <dbReference type="ARBA" id="ARBA00022617"/>
    </source>
</evidence>
<keyword evidence="3 4" id="KW-0408">Iron</keyword>
<reference evidence="8" key="1">
    <citation type="submission" date="2016-10" db="EMBL/GenBank/DDBJ databases">
        <authorList>
            <person name="Varghese N."/>
            <person name="Submissions S."/>
        </authorList>
    </citation>
    <scope>NUCLEOTIDE SEQUENCE [LARGE SCALE GENOMIC DNA]</scope>
    <source>
        <strain evidence="8">DSM 25030</strain>
    </source>
</reference>
<evidence type="ECO:0000256" key="5">
    <source>
        <dbReference type="SAM" id="MobiDB-lite"/>
    </source>
</evidence>
<dbReference type="Gene3D" id="1.10.760.10">
    <property type="entry name" value="Cytochrome c-like domain"/>
    <property type="match status" value="1"/>
</dbReference>
<dbReference type="GO" id="GO:0004130">
    <property type="term" value="F:cytochrome-c peroxidase activity"/>
    <property type="evidence" value="ECO:0007669"/>
    <property type="project" value="TreeGrafter"/>
</dbReference>
<name>A0A1H2YDE8_9FLAO</name>